<dbReference type="PANTHER" id="PTHR36529">
    <property type="entry name" value="SLL1095 PROTEIN"/>
    <property type="match status" value="1"/>
</dbReference>
<keyword evidence="2" id="KW-1185">Reference proteome</keyword>
<comment type="caution">
    <text evidence="1">The sequence shown here is derived from an EMBL/GenBank/DDBJ whole genome shotgun (WGS) entry which is preliminary data.</text>
</comment>
<evidence type="ECO:0000313" key="1">
    <source>
        <dbReference type="EMBL" id="MFM1729493.1"/>
    </source>
</evidence>
<gene>
    <name evidence="1" type="ORF">ABEU19_003003</name>
</gene>
<dbReference type="SUPFAM" id="SSF53448">
    <property type="entry name" value="Nucleotide-diphospho-sugar transferases"/>
    <property type="match status" value="1"/>
</dbReference>
<reference evidence="1 2" key="1">
    <citation type="submission" date="2023-11" db="EMBL/GenBank/DDBJ databases">
        <authorList>
            <person name="Val-Calvo J."/>
            <person name="Scortti M."/>
            <person name="Vazquez-Boland J."/>
        </authorList>
    </citation>
    <scope>NUCLEOTIDE SEQUENCE [LARGE SCALE GENOMIC DNA]</scope>
    <source>
        <strain evidence="1 2">DSM 46662</strain>
    </source>
</reference>
<dbReference type="EMBL" id="JBDLNU010000003">
    <property type="protein sequence ID" value="MFM1729493.1"/>
    <property type="molecule type" value="Genomic_DNA"/>
</dbReference>
<dbReference type="InterPro" id="IPR029044">
    <property type="entry name" value="Nucleotide-diphossugar_trans"/>
</dbReference>
<dbReference type="RefSeq" id="WP_348605484.1">
    <property type="nucleotide sequence ID" value="NZ_CP157276.1"/>
</dbReference>
<dbReference type="Pfam" id="PF09837">
    <property type="entry name" value="DUF2064"/>
    <property type="match status" value="1"/>
</dbReference>
<dbReference type="Proteomes" id="UP001629744">
    <property type="component" value="Unassembled WGS sequence"/>
</dbReference>
<sequence length="231" mass="24274">MTNSRCTLLIVSKAPVPGQVKTRLAPTISLDDAAELASASLLDTLDAARRTAVTARVVALTGELSAARHGAEIAAVLDDFVVVAQRGDDFARRLVNAHADAAGVAHRPVLQIGMDTPQVTPALLGDAAATLTRPDVDAVFGPATDGGWWALGVSTPDMAEILADITPSRCDTGDRTLRGLVQRGWRVARLPVLSDVDTPGDVRRVAGEVAPDSRFRAVARRLRQCGHHGLG</sequence>
<protein>
    <submittedName>
        <fullName evidence="1">DUF2064 domain-containing protein</fullName>
    </submittedName>
</protein>
<name>A0ABW9FWD8_9NOCA</name>
<organism evidence="1 2">
    <name type="scientific">Prescottella soli</name>
    <dbReference type="NCBI Taxonomy" id="1543852"/>
    <lineage>
        <taxon>Bacteria</taxon>
        <taxon>Bacillati</taxon>
        <taxon>Actinomycetota</taxon>
        <taxon>Actinomycetes</taxon>
        <taxon>Mycobacteriales</taxon>
        <taxon>Nocardiaceae</taxon>
        <taxon>Prescottella</taxon>
    </lineage>
</organism>
<accession>A0ABW9FWD8</accession>
<dbReference type="InterPro" id="IPR018641">
    <property type="entry name" value="Trfase_1_rSAM/seldom-assoc"/>
</dbReference>
<proteinExistence type="predicted"/>
<dbReference type="Gene3D" id="3.90.550.10">
    <property type="entry name" value="Spore Coat Polysaccharide Biosynthesis Protein SpsA, Chain A"/>
    <property type="match status" value="1"/>
</dbReference>
<dbReference type="PANTHER" id="PTHR36529:SF1">
    <property type="entry name" value="GLYCOSYLTRANSFERASE"/>
    <property type="match status" value="1"/>
</dbReference>
<evidence type="ECO:0000313" key="2">
    <source>
        <dbReference type="Proteomes" id="UP001629744"/>
    </source>
</evidence>